<dbReference type="GO" id="GO:0015074">
    <property type="term" value="P:DNA integration"/>
    <property type="evidence" value="ECO:0007669"/>
    <property type="project" value="InterPro"/>
</dbReference>
<organism evidence="2 3">
    <name type="scientific">Zingiber officinale</name>
    <name type="common">Ginger</name>
    <name type="synonym">Amomum zingiber</name>
    <dbReference type="NCBI Taxonomy" id="94328"/>
    <lineage>
        <taxon>Eukaryota</taxon>
        <taxon>Viridiplantae</taxon>
        <taxon>Streptophyta</taxon>
        <taxon>Embryophyta</taxon>
        <taxon>Tracheophyta</taxon>
        <taxon>Spermatophyta</taxon>
        <taxon>Magnoliopsida</taxon>
        <taxon>Liliopsida</taxon>
        <taxon>Zingiberales</taxon>
        <taxon>Zingiberaceae</taxon>
        <taxon>Zingiber</taxon>
    </lineage>
</organism>
<gene>
    <name evidence="2" type="ORF">ZIOFF_017111</name>
</gene>
<protein>
    <recommendedName>
        <fullName evidence="1">Integrase catalytic domain-containing protein</fullName>
    </recommendedName>
</protein>
<dbReference type="InterPro" id="IPR012337">
    <property type="entry name" value="RNaseH-like_sf"/>
</dbReference>
<dbReference type="AlphaFoldDB" id="A0A8J5LI35"/>
<comment type="caution">
    <text evidence="2">The sequence shown here is derived from an EMBL/GenBank/DDBJ whole genome shotgun (WGS) entry which is preliminary data.</text>
</comment>
<dbReference type="PANTHER" id="PTHR42648">
    <property type="entry name" value="TRANSPOSASE, PUTATIVE-RELATED"/>
    <property type="match status" value="1"/>
</dbReference>
<feature type="domain" description="Integrase catalytic" evidence="1">
    <location>
        <begin position="1"/>
        <end position="72"/>
    </location>
</feature>
<dbReference type="InterPro" id="IPR036397">
    <property type="entry name" value="RNaseH_sf"/>
</dbReference>
<evidence type="ECO:0000259" key="1">
    <source>
        <dbReference type="PROSITE" id="PS50994"/>
    </source>
</evidence>
<dbReference type="InterPro" id="IPR057670">
    <property type="entry name" value="SH3_retrovirus"/>
</dbReference>
<dbReference type="PROSITE" id="PS50994">
    <property type="entry name" value="INTEGRASE"/>
    <property type="match status" value="1"/>
</dbReference>
<dbReference type="PANTHER" id="PTHR42648:SF25">
    <property type="entry name" value="RNA-DIRECTED DNA POLYMERASE"/>
    <property type="match status" value="1"/>
</dbReference>
<dbReference type="GO" id="GO:0003676">
    <property type="term" value="F:nucleic acid binding"/>
    <property type="evidence" value="ECO:0007669"/>
    <property type="project" value="InterPro"/>
</dbReference>
<dbReference type="InterPro" id="IPR001584">
    <property type="entry name" value="Integrase_cat-core"/>
</dbReference>
<proteinExistence type="predicted"/>
<dbReference type="Proteomes" id="UP000734854">
    <property type="component" value="Unassembled WGS sequence"/>
</dbReference>
<accession>A0A8J5LI35</accession>
<reference evidence="2 3" key="1">
    <citation type="submission" date="2020-08" db="EMBL/GenBank/DDBJ databases">
        <title>Plant Genome Project.</title>
        <authorList>
            <person name="Zhang R.-G."/>
        </authorList>
    </citation>
    <scope>NUCLEOTIDE SEQUENCE [LARGE SCALE GENOMIC DNA]</scope>
    <source>
        <tissue evidence="2">Rhizome</tissue>
    </source>
</reference>
<dbReference type="EMBL" id="JACMSC010000005">
    <property type="protein sequence ID" value="KAG6520081.1"/>
    <property type="molecule type" value="Genomic_DNA"/>
</dbReference>
<name>A0A8J5LI35_ZINOF</name>
<sequence>MTPHDSLHTPQNGVVERRNRTVMTMARSLLKGTHMPIKFWGEPIMHAVYLLNRHPTKALGECTPFEAWIGRKPHLAHLRVFSYVAYVKNTSPHLKKLDDRCSLMVYLGVEEGCKAHRVFDSSHGKLQINRDVMFQENYEWTWNASANKDENLPKFMVVDAFDTDKMEDCNATKHPMEPKTQLHKDLEGTPVDTTEYKHIIGYLTYLLYTRYLNGTIHFGLVYMKESQEIEVEDSDTFIFEAEFMAATTAACHALWLRSLASELTGVEPKSVTLFVDNKSVIALIKNLIFHGHSKHIDTRFHFIRECIEMRQIVVEFVNIGEQRADILTKALSGVKLAAIRQLLSARDLESSVVMLDGSKAHNEADLKLIEEDDLERMKD</sequence>
<dbReference type="Gene3D" id="3.30.420.10">
    <property type="entry name" value="Ribonuclease H-like superfamily/Ribonuclease H"/>
    <property type="match status" value="1"/>
</dbReference>
<keyword evidence="3" id="KW-1185">Reference proteome</keyword>
<evidence type="ECO:0000313" key="3">
    <source>
        <dbReference type="Proteomes" id="UP000734854"/>
    </source>
</evidence>
<dbReference type="SUPFAM" id="SSF53098">
    <property type="entry name" value="Ribonuclease H-like"/>
    <property type="match status" value="1"/>
</dbReference>
<evidence type="ECO:0000313" key="2">
    <source>
        <dbReference type="EMBL" id="KAG6520081.1"/>
    </source>
</evidence>
<dbReference type="InterPro" id="IPR039537">
    <property type="entry name" value="Retrotran_Ty1/copia-like"/>
</dbReference>
<dbReference type="CDD" id="cd09272">
    <property type="entry name" value="RNase_HI_RT_Ty1"/>
    <property type="match status" value="1"/>
</dbReference>
<dbReference type="Pfam" id="PF25597">
    <property type="entry name" value="SH3_retrovirus"/>
    <property type="match status" value="1"/>
</dbReference>